<reference evidence="5 6" key="1">
    <citation type="submission" date="2020-08" db="EMBL/GenBank/DDBJ databases">
        <title>Sequencing the genomes of 1000 actinobacteria strains.</title>
        <authorList>
            <person name="Klenk H.-P."/>
        </authorList>
    </citation>
    <scope>NUCLEOTIDE SEQUENCE [LARGE SCALE GENOMIC DNA]</scope>
    <source>
        <strain evidence="5 6">DSM 45582</strain>
    </source>
</reference>
<organism evidence="5 6">
    <name type="scientific">Saccharopolyspora gloriosae</name>
    <dbReference type="NCBI Taxonomy" id="455344"/>
    <lineage>
        <taxon>Bacteria</taxon>
        <taxon>Bacillati</taxon>
        <taxon>Actinomycetota</taxon>
        <taxon>Actinomycetes</taxon>
        <taxon>Pseudonocardiales</taxon>
        <taxon>Pseudonocardiaceae</taxon>
        <taxon>Saccharopolyspora</taxon>
    </lineage>
</organism>
<protein>
    <submittedName>
        <fullName evidence="5">Type I restriction enzyme S subunit</fullName>
        <ecNumber evidence="5">3.1.21.3</ecNumber>
    </submittedName>
</protein>
<keyword evidence="6" id="KW-1185">Reference proteome</keyword>
<keyword evidence="3" id="KW-0238">DNA-binding</keyword>
<dbReference type="GO" id="GO:0009035">
    <property type="term" value="F:type I site-specific deoxyribonuclease activity"/>
    <property type="evidence" value="ECO:0007669"/>
    <property type="project" value="UniProtKB-EC"/>
</dbReference>
<dbReference type="AlphaFoldDB" id="A0A840NK44"/>
<sequence>MSEGWSEIPASEVFSILMGRQRSPQRATGPNMTPYLRSANVGNGSLDFADVKTMDFTAAERERFGLKPGDVLVSEGSASATAVGMAAVWNGELDGEVCFQNTVLRYRAIPGVSEPAFVFQWCRWAFESGAFRAAASGTNIKHIGSSRAEAMRVLLPPPPVQRRIAEVMGAIDDQITALEHEASALWTLYEGSVDVLWGDGAGQEAPARPLSDVMRLDISWTPIEIGSTYRLAGVLNAGRGLVDKGELDAESTEYKRMVTLRENQVVMRKLTAWEGPIAVIPSAFDGYVASNEFPTFALDEGVLPDWMRHVCRSSRLWAEMKSRVKGTVQRRKRLNPEQLLEIELPIPRPPAQANAARVLEAIEDDTADLRTEAERLRRLRSRLLAGLLTREIEIGDVNLDNDSADATTTLPAGETVTV</sequence>
<proteinExistence type="inferred from homology"/>
<dbReference type="Proteomes" id="UP000580474">
    <property type="component" value="Unassembled WGS sequence"/>
</dbReference>
<dbReference type="EMBL" id="JACHIV010000001">
    <property type="protein sequence ID" value="MBB5070405.1"/>
    <property type="molecule type" value="Genomic_DNA"/>
</dbReference>
<dbReference type="InterPro" id="IPR052021">
    <property type="entry name" value="Type-I_RS_S_subunit"/>
</dbReference>
<dbReference type="CDD" id="cd17253">
    <property type="entry name" value="RMtype1_S_Eco933I-TRD2-CR2_like"/>
    <property type="match status" value="1"/>
</dbReference>
<dbReference type="GO" id="GO:0009307">
    <property type="term" value="P:DNA restriction-modification system"/>
    <property type="evidence" value="ECO:0007669"/>
    <property type="project" value="UniProtKB-KW"/>
</dbReference>
<name>A0A840NK44_9PSEU</name>
<dbReference type="PANTHER" id="PTHR30408">
    <property type="entry name" value="TYPE-1 RESTRICTION ENZYME ECOKI SPECIFICITY PROTEIN"/>
    <property type="match status" value="1"/>
</dbReference>
<keyword evidence="5" id="KW-0378">Hydrolase</keyword>
<dbReference type="InterPro" id="IPR000055">
    <property type="entry name" value="Restrct_endonuc_typeI_TRD"/>
</dbReference>
<dbReference type="Pfam" id="PF01420">
    <property type="entry name" value="Methylase_S"/>
    <property type="match status" value="1"/>
</dbReference>
<feature type="domain" description="Type I restriction modification DNA specificity" evidence="4">
    <location>
        <begin position="3"/>
        <end position="181"/>
    </location>
</feature>
<evidence type="ECO:0000256" key="3">
    <source>
        <dbReference type="ARBA" id="ARBA00023125"/>
    </source>
</evidence>
<dbReference type="SUPFAM" id="SSF116734">
    <property type="entry name" value="DNA methylase specificity domain"/>
    <property type="match status" value="2"/>
</dbReference>
<comment type="caution">
    <text evidence="5">The sequence shown here is derived from an EMBL/GenBank/DDBJ whole genome shotgun (WGS) entry which is preliminary data.</text>
</comment>
<dbReference type="PANTHER" id="PTHR30408:SF13">
    <property type="entry name" value="TYPE I RESTRICTION ENZYME HINDI SPECIFICITY SUBUNIT"/>
    <property type="match status" value="1"/>
</dbReference>
<evidence type="ECO:0000256" key="1">
    <source>
        <dbReference type="ARBA" id="ARBA00010923"/>
    </source>
</evidence>
<dbReference type="GO" id="GO:0003677">
    <property type="term" value="F:DNA binding"/>
    <property type="evidence" value="ECO:0007669"/>
    <property type="project" value="UniProtKB-KW"/>
</dbReference>
<evidence type="ECO:0000313" key="6">
    <source>
        <dbReference type="Proteomes" id="UP000580474"/>
    </source>
</evidence>
<dbReference type="RefSeq" id="WP_184479942.1">
    <property type="nucleotide sequence ID" value="NZ_JACHIV010000001.1"/>
</dbReference>
<dbReference type="InterPro" id="IPR044946">
    <property type="entry name" value="Restrct_endonuc_typeI_TRD_sf"/>
</dbReference>
<evidence type="ECO:0000313" key="5">
    <source>
        <dbReference type="EMBL" id="MBB5070405.1"/>
    </source>
</evidence>
<evidence type="ECO:0000259" key="4">
    <source>
        <dbReference type="Pfam" id="PF01420"/>
    </source>
</evidence>
<comment type="similarity">
    <text evidence="1">Belongs to the type-I restriction system S methylase family.</text>
</comment>
<keyword evidence="2" id="KW-0680">Restriction system</keyword>
<dbReference type="EC" id="3.1.21.3" evidence="5"/>
<dbReference type="Gene3D" id="3.90.220.20">
    <property type="entry name" value="DNA methylase specificity domains"/>
    <property type="match status" value="2"/>
</dbReference>
<accession>A0A840NK44</accession>
<evidence type="ECO:0000256" key="2">
    <source>
        <dbReference type="ARBA" id="ARBA00022747"/>
    </source>
</evidence>
<gene>
    <name evidence="5" type="ORF">BJ969_003493</name>
</gene>